<keyword evidence="4 8" id="KW-0518">Myosin</keyword>
<dbReference type="EMBL" id="OU015569">
    <property type="protein sequence ID" value="CAG5098448.1"/>
    <property type="molecule type" value="Genomic_DNA"/>
</dbReference>
<dbReference type="PROSITE" id="PS50002">
    <property type="entry name" value="SH3"/>
    <property type="match status" value="1"/>
</dbReference>
<reference evidence="13 14" key="1">
    <citation type="submission" date="2021-04" db="EMBL/GenBank/DDBJ databases">
        <authorList>
            <person name="Bliznina A."/>
        </authorList>
    </citation>
    <scope>NUCLEOTIDE SEQUENCE [LARGE SCALE GENOMIC DNA]</scope>
</reference>
<dbReference type="Gene3D" id="1.20.58.530">
    <property type="match status" value="1"/>
</dbReference>
<feature type="binding site" evidence="8">
    <location>
        <begin position="109"/>
        <end position="116"/>
    </location>
    <ligand>
        <name>ATP</name>
        <dbReference type="ChEBI" id="CHEBI:30616"/>
    </ligand>
</feature>
<feature type="region of interest" description="Disordered" evidence="9">
    <location>
        <begin position="906"/>
        <end position="1012"/>
    </location>
</feature>
<dbReference type="PRINTS" id="PR00193">
    <property type="entry name" value="MYOSINHEAVY"/>
</dbReference>
<dbReference type="Gene3D" id="1.10.10.820">
    <property type="match status" value="1"/>
</dbReference>
<organism evidence="13 14">
    <name type="scientific">Oikopleura dioica</name>
    <name type="common">Tunicate</name>
    <dbReference type="NCBI Taxonomy" id="34765"/>
    <lineage>
        <taxon>Eukaryota</taxon>
        <taxon>Metazoa</taxon>
        <taxon>Chordata</taxon>
        <taxon>Tunicata</taxon>
        <taxon>Appendicularia</taxon>
        <taxon>Copelata</taxon>
        <taxon>Oikopleuridae</taxon>
        <taxon>Oikopleura</taxon>
    </lineage>
</organism>
<keyword evidence="14" id="KW-1185">Reference proteome</keyword>
<feature type="domain" description="SH3" evidence="10">
    <location>
        <begin position="1108"/>
        <end position="1165"/>
    </location>
</feature>
<evidence type="ECO:0000256" key="3">
    <source>
        <dbReference type="ARBA" id="ARBA00022840"/>
    </source>
</evidence>
<evidence type="ECO:0000259" key="12">
    <source>
        <dbReference type="PROSITE" id="PS51757"/>
    </source>
</evidence>
<dbReference type="Gene3D" id="2.30.30.40">
    <property type="entry name" value="SH3 Domains"/>
    <property type="match status" value="1"/>
</dbReference>
<dbReference type="SMART" id="SM00326">
    <property type="entry name" value="SH3"/>
    <property type="match status" value="1"/>
</dbReference>
<keyword evidence="5 8" id="KW-0505">Motor protein</keyword>
<keyword evidence="2 8" id="KW-0547">Nucleotide-binding</keyword>
<dbReference type="Gene3D" id="1.20.120.720">
    <property type="entry name" value="Myosin VI head, motor domain, U50 subdomain"/>
    <property type="match status" value="1"/>
</dbReference>
<dbReference type="InterPro" id="IPR001609">
    <property type="entry name" value="Myosin_head_motor_dom-like"/>
</dbReference>
<evidence type="ECO:0000256" key="1">
    <source>
        <dbReference type="ARBA" id="ARBA00022443"/>
    </source>
</evidence>
<evidence type="ECO:0000256" key="5">
    <source>
        <dbReference type="ARBA" id="ARBA00023175"/>
    </source>
</evidence>
<feature type="compositionally biased region" description="Polar residues" evidence="9">
    <location>
        <begin position="985"/>
        <end position="1012"/>
    </location>
</feature>
<evidence type="ECO:0000256" key="6">
    <source>
        <dbReference type="ARBA" id="ARBA00023203"/>
    </source>
</evidence>
<dbReference type="InterPro" id="IPR010926">
    <property type="entry name" value="Myosin_TH1"/>
</dbReference>
<evidence type="ECO:0000256" key="8">
    <source>
        <dbReference type="PROSITE-ProRule" id="PRU00782"/>
    </source>
</evidence>
<keyword evidence="3 8" id="KW-0067">ATP-binding</keyword>
<evidence type="ECO:0000256" key="4">
    <source>
        <dbReference type="ARBA" id="ARBA00023123"/>
    </source>
</evidence>
<feature type="domain" description="TH1" evidence="12">
    <location>
        <begin position="703"/>
        <end position="907"/>
    </location>
</feature>
<evidence type="ECO:0000259" key="10">
    <source>
        <dbReference type="PROSITE" id="PS50002"/>
    </source>
</evidence>
<dbReference type="PROSITE" id="PS51456">
    <property type="entry name" value="MYOSIN_MOTOR"/>
    <property type="match status" value="1"/>
</dbReference>
<dbReference type="SUPFAM" id="SSF50044">
    <property type="entry name" value="SH3-domain"/>
    <property type="match status" value="1"/>
</dbReference>
<dbReference type="InterPro" id="IPR036028">
    <property type="entry name" value="SH3-like_dom_sf"/>
</dbReference>
<gene>
    <name evidence="13" type="ORF">OKIOD_LOCUS7233</name>
</gene>
<dbReference type="InterPro" id="IPR027417">
    <property type="entry name" value="P-loop_NTPase"/>
</dbReference>
<dbReference type="Proteomes" id="UP001158576">
    <property type="component" value="Chromosome XSR"/>
</dbReference>
<evidence type="ECO:0000256" key="9">
    <source>
        <dbReference type="SAM" id="MobiDB-lite"/>
    </source>
</evidence>
<evidence type="ECO:0000259" key="11">
    <source>
        <dbReference type="PROSITE" id="PS51456"/>
    </source>
</evidence>
<keyword evidence="6 8" id="KW-0009">Actin-binding</keyword>
<dbReference type="SUPFAM" id="SSF52540">
    <property type="entry name" value="P-loop containing nucleoside triphosphate hydrolases"/>
    <property type="match status" value="1"/>
</dbReference>
<dbReference type="PANTHER" id="PTHR13140:SF729">
    <property type="entry name" value="UNCONVENTIONAL MYOSIN-IE"/>
    <property type="match status" value="1"/>
</dbReference>
<accession>A0ABN7SHT8</accession>
<dbReference type="SMART" id="SM00242">
    <property type="entry name" value="MYSc"/>
    <property type="match status" value="1"/>
</dbReference>
<dbReference type="Gene3D" id="3.40.850.10">
    <property type="entry name" value="Kinesin motor domain"/>
    <property type="match status" value="1"/>
</dbReference>
<dbReference type="PANTHER" id="PTHR13140">
    <property type="entry name" value="MYOSIN"/>
    <property type="match status" value="1"/>
</dbReference>
<dbReference type="Pfam" id="PF14604">
    <property type="entry name" value="SH3_9"/>
    <property type="match status" value="1"/>
</dbReference>
<keyword evidence="1 7" id="KW-0728">SH3 domain</keyword>
<sequence length="1165" mass="133795">MAQPHWKSHNVRANGVDDLTLLQGSKFNEGGIVENLKKRYDADNIFTYIGPVLISVNPFKQLPYFTQREIELYQGAASFENPPHVYALADTMYRNLTIDNESQSVIISGESGAGKTVAAKFVMNYISNVSGGGTNIQKVKEVIIKSNPLLEAFGNAKTLRNNNSSRFGKYFQISFNGGTPVGGRIQEFLLEKSRVVRPGPGERNFHIFYQLIKGETSPEQRQSLGLSNFQAEDFEYLACSGEYDADEMNDQQEYRETLEAMRTIGMKEDEIEEVLAVVSAILHMGNINFDENDREVAHVRDTRHLEFPAYLLGFQASDLEQKLLTHRMESKWGKQSEIIHQEHSRVKAYATRDSLVKAIYEKLFIYLIRKVNEAIPNSTQLNLGVLDIYGFEIFPKNGFEQFCINYVNEKLQQAFIELTLKAEQEEYNMEGIQWTPIKFFNNIDVCNLIEAKNPPGIISICDDVTKQVGNKESGVAETLVGKLRGGVTQHRHYIEQGAARFKISHYAGEVAYDADGFVEKNRDTVFIDLLEMCKSSTNGFIQELFSGLDLKKKQPTAGSKIRSQANKLIDELMKTQPHYIRTIKPNETKRPHDWNEKKVSHQVKYLGLMENVRVRRAGFAYRRVFNKFLQRYSILTVETFREWRYGTGRDDPRRAIQYIMQSVNMDPQEWQCGQTKVFIKSPESLFLLEEIRERKYNVHARRKQRNRNSISRQFIGDYLGLDHDDQADISKLYGRKERVLFASQAMKYNRKFQSATRDLVVTEKYMYIISRRRVDDGKNPNVPPILEPYVEDQIDMITDLQGATLSPFQDGFILIRIASRDKPIMLDVTLKTEMCWAINKTLRNKANKNLHINFEDKWIVKVEPKGYLQTKGWKKVADRQVFFNQEHCPKVVHVHKEPKKYTMRVSVRQGESPNSMPQTKGATIGGHHHQQRPNYGGSSGIHVQPHSQRNQSYAQQTIPLSVQQPRAQQWNNPGRIPQVPPHGVNANQRPQQNQFNAQKSSQPNSTNFKSNQNHQANFRLPAFPHEQGTGARRLSARDNNAPRPMRDATIKERHNQHNHMHQLNEAMAFLQQLGNQTPNLPDQVNALQIEPKRAPPARPKPRVAAKPKTYPKARVIYDYNAQDIDELTLREQDVVDVISEDPSGWWRVSFQGKSGLFPGSYVEKI</sequence>
<evidence type="ECO:0000256" key="7">
    <source>
        <dbReference type="PROSITE-ProRule" id="PRU00192"/>
    </source>
</evidence>
<feature type="region of interest" description="Actin-binding" evidence="8">
    <location>
        <begin position="565"/>
        <end position="587"/>
    </location>
</feature>
<protein>
    <submittedName>
        <fullName evidence="13">Oidioi.mRNA.OKI2018_I69.XSR.g15675.t2.cds</fullName>
    </submittedName>
</protein>
<evidence type="ECO:0000313" key="13">
    <source>
        <dbReference type="EMBL" id="CAG5098448.1"/>
    </source>
</evidence>
<evidence type="ECO:0000256" key="2">
    <source>
        <dbReference type="ARBA" id="ARBA00022741"/>
    </source>
</evidence>
<dbReference type="Pfam" id="PF00063">
    <property type="entry name" value="Myosin_head"/>
    <property type="match status" value="1"/>
</dbReference>
<proteinExistence type="inferred from homology"/>
<dbReference type="PRINTS" id="PR00452">
    <property type="entry name" value="SH3DOMAIN"/>
</dbReference>
<dbReference type="InterPro" id="IPR036961">
    <property type="entry name" value="Kinesin_motor_dom_sf"/>
</dbReference>
<feature type="domain" description="Myosin motor" evidence="11">
    <location>
        <begin position="16"/>
        <end position="693"/>
    </location>
</feature>
<comment type="similarity">
    <text evidence="8">Belongs to the TRAFAC class myosin-kinesin ATPase superfamily. Myosin family.</text>
</comment>
<dbReference type="PROSITE" id="PS51757">
    <property type="entry name" value="TH1"/>
    <property type="match status" value="1"/>
</dbReference>
<feature type="compositionally biased region" description="Polar residues" evidence="9">
    <location>
        <begin position="909"/>
        <end position="921"/>
    </location>
</feature>
<dbReference type="Pfam" id="PF06017">
    <property type="entry name" value="Myosin_TH1"/>
    <property type="match status" value="1"/>
</dbReference>
<feature type="compositionally biased region" description="Polar residues" evidence="9">
    <location>
        <begin position="945"/>
        <end position="972"/>
    </location>
</feature>
<dbReference type="Gene3D" id="6.20.240.20">
    <property type="match status" value="1"/>
</dbReference>
<dbReference type="InterPro" id="IPR001452">
    <property type="entry name" value="SH3_domain"/>
</dbReference>
<evidence type="ECO:0000313" key="14">
    <source>
        <dbReference type="Proteomes" id="UP001158576"/>
    </source>
</evidence>
<name>A0ABN7SHT8_OIKDI</name>